<dbReference type="EMBL" id="KN846956">
    <property type="protein sequence ID" value="KIW72892.1"/>
    <property type="molecule type" value="Genomic_DNA"/>
</dbReference>
<keyword evidence="1" id="KW-0547">Nucleotide-binding</keyword>
<gene>
    <name evidence="3" type="ORF">PV04_01053</name>
</gene>
<dbReference type="HOGENOM" id="CLU_019103_2_1_1"/>
<dbReference type="SUPFAM" id="SSF56112">
    <property type="entry name" value="Protein kinase-like (PK-like)"/>
    <property type="match status" value="1"/>
</dbReference>
<feature type="compositionally biased region" description="Basic and acidic residues" evidence="2">
    <location>
        <begin position="18"/>
        <end position="38"/>
    </location>
</feature>
<name>A0A0D2EF03_9EURO</name>
<sequence>MAEFGALNELRNQQRPARRNDKTYGKKKAPTAEKRAMHFDLFGGGGDENEAVQKMGPTEDDEKVVNKMEKLTLTEPARGIPAQPGSESTVIIEQKRTDHNPRLRGRRKLISQKKMATLTPEKLQALNPLLKIVQQDGVKDFQEFGRSIGKKYLCTKIGEGSYADVYELQSKDPNEVQGLEKSGGLIIKVIPFRVESTSKDDIADLDAITREIQLFQTVDALHGFVRCRGIHIVSGAYPDVLLEAFSTFRLTHSAESAQNLDPSVTASRNKPLYAVLEMNHAGTPLGKLGRTRPASAFQVFDIFWKTAISLAHAEGEVQFEHRDLHNGNICWKSLTRDGQLDVEQELIEEMEQKPEVILGLSNLEVTIIDYTLSRATIGDVTIFDPMKYWDHDYVELEGESEGEKRQFKTYGAVRDLVTKAEAEAMALAQLEGADYEAINKYERFVPKSNVLWLRYVLADLLARGGGSCGGRGAYAPGSSKAAKTLQLELWKGLEEVEAYLRGTTTTLLPTSADDFIGMAVEKGWLAEGDVAAFKAQTEQ</sequence>
<evidence type="ECO:0000313" key="3">
    <source>
        <dbReference type="EMBL" id="KIW72892.1"/>
    </source>
</evidence>
<reference evidence="3 4" key="1">
    <citation type="submission" date="2015-01" db="EMBL/GenBank/DDBJ databases">
        <title>The Genome Sequence of Capronia semiimmersa CBS27337.</title>
        <authorList>
            <consortium name="The Broad Institute Genomics Platform"/>
            <person name="Cuomo C."/>
            <person name="de Hoog S."/>
            <person name="Gorbushina A."/>
            <person name="Stielow B."/>
            <person name="Teixiera M."/>
            <person name="Abouelleil A."/>
            <person name="Chapman S.B."/>
            <person name="Priest M."/>
            <person name="Young S.K."/>
            <person name="Wortman J."/>
            <person name="Nusbaum C."/>
            <person name="Birren B."/>
        </authorList>
    </citation>
    <scope>NUCLEOTIDE SEQUENCE [LARGE SCALE GENOMIC DNA]</scope>
    <source>
        <strain evidence="3 4">CBS 27337</strain>
    </source>
</reference>
<evidence type="ECO:0008006" key="5">
    <source>
        <dbReference type="Google" id="ProtNLM"/>
    </source>
</evidence>
<dbReference type="Proteomes" id="UP000054266">
    <property type="component" value="Unassembled WGS sequence"/>
</dbReference>
<dbReference type="GO" id="GO:0072354">
    <property type="term" value="F:histone H3T3 kinase activity"/>
    <property type="evidence" value="ECO:0007669"/>
    <property type="project" value="TreeGrafter"/>
</dbReference>
<dbReference type="InterPro" id="IPR017441">
    <property type="entry name" value="Protein_kinase_ATP_BS"/>
</dbReference>
<feature type="region of interest" description="Disordered" evidence="2">
    <location>
        <begin position="1"/>
        <end position="60"/>
    </location>
</feature>
<dbReference type="Gene3D" id="1.10.510.10">
    <property type="entry name" value="Transferase(Phosphotransferase) domain 1"/>
    <property type="match status" value="1"/>
</dbReference>
<dbReference type="Pfam" id="PF12330">
    <property type="entry name" value="Haspin_kinase"/>
    <property type="match status" value="1"/>
</dbReference>
<protein>
    <recommendedName>
        <fullName evidence="5">Protein kinase domain-containing protein</fullName>
    </recommendedName>
</protein>
<dbReference type="GO" id="GO:0005737">
    <property type="term" value="C:cytoplasm"/>
    <property type="evidence" value="ECO:0007669"/>
    <property type="project" value="TreeGrafter"/>
</dbReference>
<keyword evidence="4" id="KW-1185">Reference proteome</keyword>
<organism evidence="3 4">
    <name type="scientific">Phialophora macrospora</name>
    <dbReference type="NCBI Taxonomy" id="1851006"/>
    <lineage>
        <taxon>Eukaryota</taxon>
        <taxon>Fungi</taxon>
        <taxon>Dikarya</taxon>
        <taxon>Ascomycota</taxon>
        <taxon>Pezizomycotina</taxon>
        <taxon>Eurotiomycetes</taxon>
        <taxon>Chaetothyriomycetidae</taxon>
        <taxon>Chaetothyriales</taxon>
        <taxon>Herpotrichiellaceae</taxon>
        <taxon>Phialophora</taxon>
    </lineage>
</organism>
<proteinExistence type="predicted"/>
<keyword evidence="1" id="KW-0067">ATP-binding</keyword>
<dbReference type="AlphaFoldDB" id="A0A0D2EF03"/>
<accession>A0A0D2EF03</accession>
<dbReference type="GO" id="GO:0005634">
    <property type="term" value="C:nucleus"/>
    <property type="evidence" value="ECO:0007669"/>
    <property type="project" value="TreeGrafter"/>
</dbReference>
<dbReference type="PROSITE" id="PS00107">
    <property type="entry name" value="PROTEIN_KINASE_ATP"/>
    <property type="match status" value="1"/>
</dbReference>
<dbReference type="GO" id="GO:0035556">
    <property type="term" value="P:intracellular signal transduction"/>
    <property type="evidence" value="ECO:0007669"/>
    <property type="project" value="TreeGrafter"/>
</dbReference>
<evidence type="ECO:0000313" key="4">
    <source>
        <dbReference type="Proteomes" id="UP000054266"/>
    </source>
</evidence>
<evidence type="ECO:0000256" key="1">
    <source>
        <dbReference type="PROSITE-ProRule" id="PRU10141"/>
    </source>
</evidence>
<dbReference type="GO" id="GO:0005524">
    <property type="term" value="F:ATP binding"/>
    <property type="evidence" value="ECO:0007669"/>
    <property type="project" value="UniProtKB-UniRule"/>
</dbReference>
<feature type="binding site" evidence="1">
    <location>
        <position position="188"/>
    </location>
    <ligand>
        <name>ATP</name>
        <dbReference type="ChEBI" id="CHEBI:30616"/>
    </ligand>
</feature>
<evidence type="ECO:0000256" key="2">
    <source>
        <dbReference type="SAM" id="MobiDB-lite"/>
    </source>
</evidence>
<dbReference type="Gene3D" id="3.30.200.20">
    <property type="entry name" value="Phosphorylase Kinase, domain 1"/>
    <property type="match status" value="1"/>
</dbReference>
<dbReference type="STRING" id="5601.A0A0D2EF03"/>
<dbReference type="PANTHER" id="PTHR24419">
    <property type="entry name" value="INTERLEUKIN-1 RECEPTOR-ASSOCIATED KINASE"/>
    <property type="match status" value="1"/>
</dbReference>
<dbReference type="InterPro" id="IPR011009">
    <property type="entry name" value="Kinase-like_dom_sf"/>
</dbReference>
<dbReference type="GO" id="GO:0000278">
    <property type="term" value="P:mitotic cell cycle"/>
    <property type="evidence" value="ECO:0007669"/>
    <property type="project" value="TreeGrafter"/>
</dbReference>
<dbReference type="PANTHER" id="PTHR24419:SF18">
    <property type="entry name" value="SERINE_THREONINE-PROTEIN KINASE HASPIN"/>
    <property type="match status" value="1"/>
</dbReference>